<dbReference type="Pfam" id="PF00356">
    <property type="entry name" value="LacI"/>
    <property type="match status" value="1"/>
</dbReference>
<dbReference type="CDD" id="cd01392">
    <property type="entry name" value="HTH_LacI"/>
    <property type="match status" value="1"/>
</dbReference>
<keyword evidence="2" id="KW-0238">DNA-binding</keyword>
<evidence type="ECO:0000256" key="1">
    <source>
        <dbReference type="ARBA" id="ARBA00023015"/>
    </source>
</evidence>
<dbReference type="STRING" id="1527.SAMN04489757_12149"/>
<sequence length="337" mass="37570">MNIREIAKIAGVSPAAVSLVINNKKGVGEETRKHIISVLEEYNYTLPRKINKAPKHILFIKYIKNGMIVEENTGFVSSIMDSIENDCRNQGYDLSIIISENNLENTLSHINYSNYQGLIFLGTELESCTYPLLEKIPIPFLVIDNVMPNFNCNCVVIANKEIVNQAVSYLASLGHKDIAYFRSDMSIQNFVERSESFYQACNKLNLNFNPANEFLLTPTLLGAYNSMKAYLEKGAKLPSCAFADNDTIAIGAIKALKEYRYKIPKDISIIGFDDIHFSAINSPSLTTMNVPKKLIGSIALKHLLNSIEDPTGNSIKSHIGATLVVRHSTCEYGFNIE</sequence>
<evidence type="ECO:0000313" key="6">
    <source>
        <dbReference type="Proteomes" id="UP000198806"/>
    </source>
</evidence>
<evidence type="ECO:0000313" key="5">
    <source>
        <dbReference type="EMBL" id="SFO37914.1"/>
    </source>
</evidence>
<dbReference type="SMART" id="SM00354">
    <property type="entry name" value="HTH_LACI"/>
    <property type="match status" value="1"/>
</dbReference>
<evidence type="ECO:0000256" key="2">
    <source>
        <dbReference type="ARBA" id="ARBA00023125"/>
    </source>
</evidence>
<dbReference type="InterPro" id="IPR028082">
    <property type="entry name" value="Peripla_BP_I"/>
</dbReference>
<accession>A0A1I5GPC4</accession>
<dbReference type="Gene3D" id="1.10.260.40">
    <property type="entry name" value="lambda repressor-like DNA-binding domains"/>
    <property type="match status" value="1"/>
</dbReference>
<evidence type="ECO:0000256" key="3">
    <source>
        <dbReference type="ARBA" id="ARBA00023163"/>
    </source>
</evidence>
<dbReference type="PROSITE" id="PS50932">
    <property type="entry name" value="HTH_LACI_2"/>
    <property type="match status" value="1"/>
</dbReference>
<dbReference type="GO" id="GO:0000976">
    <property type="term" value="F:transcription cis-regulatory region binding"/>
    <property type="evidence" value="ECO:0007669"/>
    <property type="project" value="TreeGrafter"/>
</dbReference>
<keyword evidence="3" id="KW-0804">Transcription</keyword>
<dbReference type="InterPro" id="IPR046335">
    <property type="entry name" value="LacI/GalR-like_sensor"/>
</dbReference>
<dbReference type="GO" id="GO:0003700">
    <property type="term" value="F:DNA-binding transcription factor activity"/>
    <property type="evidence" value="ECO:0007669"/>
    <property type="project" value="TreeGrafter"/>
</dbReference>
<dbReference type="InterPro" id="IPR010982">
    <property type="entry name" value="Lambda_DNA-bd_dom_sf"/>
</dbReference>
<dbReference type="OrthoDB" id="43195at2"/>
<dbReference type="PANTHER" id="PTHR30146:SF109">
    <property type="entry name" value="HTH-TYPE TRANSCRIPTIONAL REGULATOR GALS"/>
    <property type="match status" value="1"/>
</dbReference>
<proteinExistence type="predicted"/>
<dbReference type="EMBL" id="FOWD01000021">
    <property type="protein sequence ID" value="SFO37914.1"/>
    <property type="molecule type" value="Genomic_DNA"/>
</dbReference>
<dbReference type="PROSITE" id="PS00356">
    <property type="entry name" value="HTH_LACI_1"/>
    <property type="match status" value="1"/>
</dbReference>
<reference evidence="5 6" key="1">
    <citation type="submission" date="2016-10" db="EMBL/GenBank/DDBJ databases">
        <authorList>
            <person name="de Groot N.N."/>
        </authorList>
    </citation>
    <scope>NUCLEOTIDE SEQUENCE [LARGE SCALE GENOMIC DNA]</scope>
    <source>
        <strain evidence="5 6">DSM 1283</strain>
    </source>
</reference>
<name>A0A1I5GPC4_9FIRM</name>
<dbReference type="AlphaFoldDB" id="A0A1I5GPC4"/>
<dbReference type="Gene3D" id="3.40.50.2300">
    <property type="match status" value="2"/>
</dbReference>
<dbReference type="InterPro" id="IPR000843">
    <property type="entry name" value="HTH_LacI"/>
</dbReference>
<dbReference type="SUPFAM" id="SSF53822">
    <property type="entry name" value="Periplasmic binding protein-like I"/>
    <property type="match status" value="1"/>
</dbReference>
<dbReference type="PANTHER" id="PTHR30146">
    <property type="entry name" value="LACI-RELATED TRANSCRIPTIONAL REPRESSOR"/>
    <property type="match status" value="1"/>
</dbReference>
<dbReference type="RefSeq" id="WP_091687213.1">
    <property type="nucleotide sequence ID" value="NZ_BAABFM010000073.1"/>
</dbReference>
<dbReference type="SUPFAM" id="SSF47413">
    <property type="entry name" value="lambda repressor-like DNA-binding domains"/>
    <property type="match status" value="1"/>
</dbReference>
<gene>
    <name evidence="5" type="ORF">SAMN04489757_12149</name>
</gene>
<keyword evidence="6" id="KW-1185">Reference proteome</keyword>
<evidence type="ECO:0000259" key="4">
    <source>
        <dbReference type="PROSITE" id="PS50932"/>
    </source>
</evidence>
<keyword evidence="1" id="KW-0805">Transcription regulation</keyword>
<feature type="domain" description="HTH lacI-type" evidence="4">
    <location>
        <begin position="1"/>
        <end position="45"/>
    </location>
</feature>
<protein>
    <submittedName>
        <fullName evidence="5">LacI family transcriptional regulator</fullName>
    </submittedName>
</protein>
<organism evidence="5 6">
    <name type="scientific">Anaerocolumna aminovalerica</name>
    <dbReference type="NCBI Taxonomy" id="1527"/>
    <lineage>
        <taxon>Bacteria</taxon>
        <taxon>Bacillati</taxon>
        <taxon>Bacillota</taxon>
        <taxon>Clostridia</taxon>
        <taxon>Lachnospirales</taxon>
        <taxon>Lachnospiraceae</taxon>
        <taxon>Anaerocolumna</taxon>
    </lineage>
</organism>
<dbReference type="Proteomes" id="UP000198806">
    <property type="component" value="Unassembled WGS sequence"/>
</dbReference>
<dbReference type="Pfam" id="PF13377">
    <property type="entry name" value="Peripla_BP_3"/>
    <property type="match status" value="1"/>
</dbReference>